<proteinExistence type="predicted"/>
<evidence type="ECO:0000259" key="2">
    <source>
        <dbReference type="SMART" id="SM00014"/>
    </source>
</evidence>
<keyword evidence="1" id="KW-0732">Signal</keyword>
<accession>A0A502GXS1</accession>
<dbReference type="InterPro" id="IPR036938">
    <property type="entry name" value="PAP2/HPO_sf"/>
</dbReference>
<feature type="signal peptide" evidence="1">
    <location>
        <begin position="1"/>
        <end position="23"/>
    </location>
</feature>
<feature type="chain" id="PRO_5021358242" evidence="1">
    <location>
        <begin position="24"/>
        <end position="276"/>
    </location>
</feature>
<dbReference type="AlphaFoldDB" id="A0A502GXS1"/>
<sequence>MKFFSSLVVSGGLLLAGAPAVVAQQAPSPYHTRFVVDAPVTLGLAAVSGFGLYRVQQKTGLTEAELLALRKDDVPRIDRFSAGYYSDRAQTTSDFLCYGSLVVAPGLLALNPAARGRYGQVVALYLETMLATDAIFTTSVGNVSRNRPYLYGPEGGGDRTGRIATNSFFSGHTAHAATATFFAAKVFHDFNPGSRAQPYVWGVAAALPVVVAYYRIEAGKHFLTDNLLGYAVGATVGVVVPQLHKKASAAGVSLSPIQGLNVNGYAYSGLLLRKQL</sequence>
<dbReference type="EMBL" id="RCYZ01000003">
    <property type="protein sequence ID" value="TPG66704.1"/>
    <property type="molecule type" value="Genomic_DNA"/>
</dbReference>
<evidence type="ECO:0000256" key="1">
    <source>
        <dbReference type="SAM" id="SignalP"/>
    </source>
</evidence>
<dbReference type="Proteomes" id="UP000317646">
    <property type="component" value="Unassembled WGS sequence"/>
</dbReference>
<dbReference type="InterPro" id="IPR000326">
    <property type="entry name" value="PAP2/HPO"/>
</dbReference>
<name>A0A502GXS1_9BACT</name>
<organism evidence="3 4">
    <name type="scientific">Hymenobacter nivis</name>
    <dbReference type="NCBI Taxonomy" id="1850093"/>
    <lineage>
        <taxon>Bacteria</taxon>
        <taxon>Pseudomonadati</taxon>
        <taxon>Bacteroidota</taxon>
        <taxon>Cytophagia</taxon>
        <taxon>Cytophagales</taxon>
        <taxon>Hymenobacteraceae</taxon>
        <taxon>Hymenobacter</taxon>
    </lineage>
</organism>
<dbReference type="SMART" id="SM00014">
    <property type="entry name" value="acidPPc"/>
    <property type="match status" value="1"/>
</dbReference>
<evidence type="ECO:0000313" key="3">
    <source>
        <dbReference type="EMBL" id="TPG66704.1"/>
    </source>
</evidence>
<comment type="caution">
    <text evidence="3">The sequence shown here is derived from an EMBL/GenBank/DDBJ whole genome shotgun (WGS) entry which is preliminary data.</text>
</comment>
<reference evidence="3 4" key="1">
    <citation type="journal article" date="2019" name="Environ. Microbiol.">
        <title>Species interactions and distinct microbial communities in high Arctic permafrost affected cryosols are associated with the CH4 and CO2 gas fluxes.</title>
        <authorList>
            <person name="Altshuler I."/>
            <person name="Hamel J."/>
            <person name="Turney S."/>
            <person name="Magnuson E."/>
            <person name="Levesque R."/>
            <person name="Greer C."/>
            <person name="Whyte L.G."/>
        </authorList>
    </citation>
    <scope>NUCLEOTIDE SEQUENCE [LARGE SCALE GENOMIC DNA]</scope>
    <source>
        <strain evidence="3 4">S9.2P</strain>
    </source>
</reference>
<dbReference type="SUPFAM" id="SSF48317">
    <property type="entry name" value="Acid phosphatase/Vanadium-dependent haloperoxidase"/>
    <property type="match status" value="1"/>
</dbReference>
<dbReference type="RefSeq" id="WP_140466344.1">
    <property type="nucleotide sequence ID" value="NZ_RCYZ01000003.1"/>
</dbReference>
<evidence type="ECO:0000313" key="4">
    <source>
        <dbReference type="Proteomes" id="UP000317646"/>
    </source>
</evidence>
<keyword evidence="4" id="KW-1185">Reference proteome</keyword>
<dbReference type="Gene3D" id="1.20.144.10">
    <property type="entry name" value="Phosphatidic acid phosphatase type 2/haloperoxidase"/>
    <property type="match status" value="1"/>
</dbReference>
<dbReference type="Pfam" id="PF01569">
    <property type="entry name" value="PAP2"/>
    <property type="match status" value="1"/>
</dbReference>
<gene>
    <name evidence="3" type="ORF">EAH73_09980</name>
</gene>
<dbReference type="OrthoDB" id="9806134at2"/>
<feature type="domain" description="Phosphatidic acid phosphatase type 2/haloperoxidase" evidence="2">
    <location>
        <begin position="122"/>
        <end position="241"/>
    </location>
</feature>
<protein>
    <submittedName>
        <fullName evidence="3">Phosphatase PAP2 family protein</fullName>
    </submittedName>
</protein>